<evidence type="ECO:0000256" key="1">
    <source>
        <dbReference type="SAM" id="Coils"/>
    </source>
</evidence>
<feature type="region of interest" description="Disordered" evidence="2">
    <location>
        <begin position="129"/>
        <end position="159"/>
    </location>
</feature>
<dbReference type="Proteomes" id="UP001163687">
    <property type="component" value="Chromosome"/>
</dbReference>
<dbReference type="KEGG" id="cmic:caldi_20000"/>
<dbReference type="EMBL" id="AP025628">
    <property type="protein sequence ID" value="BDG60910.1"/>
    <property type="molecule type" value="Genomic_DNA"/>
</dbReference>
<protein>
    <recommendedName>
        <fullName evidence="5">DUF2203 domain-containing protein</fullName>
    </recommendedName>
</protein>
<dbReference type="PIRSF" id="PIRSF016498">
    <property type="entry name" value="UCP016498"/>
    <property type="match status" value="1"/>
</dbReference>
<evidence type="ECO:0000256" key="2">
    <source>
        <dbReference type="SAM" id="MobiDB-lite"/>
    </source>
</evidence>
<gene>
    <name evidence="3" type="ORF">caldi_20000</name>
</gene>
<organism evidence="3 4">
    <name type="scientific">Caldinitratiruptor microaerophilus</name>
    <dbReference type="NCBI Taxonomy" id="671077"/>
    <lineage>
        <taxon>Bacteria</taxon>
        <taxon>Bacillati</taxon>
        <taxon>Bacillota</taxon>
        <taxon>Clostridia</taxon>
        <taxon>Eubacteriales</taxon>
        <taxon>Symbiobacteriaceae</taxon>
        <taxon>Caldinitratiruptor</taxon>
    </lineage>
</organism>
<evidence type="ECO:0000313" key="4">
    <source>
        <dbReference type="Proteomes" id="UP001163687"/>
    </source>
</evidence>
<evidence type="ECO:0008006" key="5">
    <source>
        <dbReference type="Google" id="ProtNLM"/>
    </source>
</evidence>
<reference evidence="3" key="1">
    <citation type="submission" date="2022-03" db="EMBL/GenBank/DDBJ databases">
        <title>Complete genome sequence of Caldinitratiruptor microaerophilus.</title>
        <authorList>
            <person name="Mukaiyama R."/>
            <person name="Nishiyama T."/>
            <person name="Ueda K."/>
        </authorList>
    </citation>
    <scope>NUCLEOTIDE SEQUENCE</scope>
    <source>
        <strain evidence="3">JCM 16183</strain>
    </source>
</reference>
<keyword evidence="4" id="KW-1185">Reference proteome</keyword>
<feature type="compositionally biased region" description="Gly residues" evidence="2">
    <location>
        <begin position="137"/>
        <end position="159"/>
    </location>
</feature>
<proteinExistence type="predicted"/>
<dbReference type="InterPro" id="IPR018699">
    <property type="entry name" value="DUF2203"/>
</dbReference>
<name>A0AA35CNZ9_9FIRM</name>
<dbReference type="AlphaFoldDB" id="A0AA35CNZ9"/>
<keyword evidence="1" id="KW-0175">Coiled coil</keyword>
<dbReference type="RefSeq" id="WP_264841596.1">
    <property type="nucleotide sequence ID" value="NZ_AP025628.1"/>
</dbReference>
<sequence length="159" mass="17483">MFTRYFSVEEANACIPELEKILSQLQALLKEMEEKLWKLREAKELARRQGRPIDASTFLQEEAELDFLKIAAQGHIARIKEIGAILQDIGSGLVDFPMKLGDQEVMLCWRLGEPEILYFHGLTDGFAGRKPLPPGTAGPGKGTEGREGPGPGEPGGGKH</sequence>
<dbReference type="Pfam" id="PF09969">
    <property type="entry name" value="DUF2203"/>
    <property type="match status" value="1"/>
</dbReference>
<evidence type="ECO:0000313" key="3">
    <source>
        <dbReference type="EMBL" id="BDG60910.1"/>
    </source>
</evidence>
<feature type="coiled-coil region" evidence="1">
    <location>
        <begin position="15"/>
        <end position="49"/>
    </location>
</feature>
<accession>A0AA35CNZ9</accession>